<name>A0A916JP34_9FLAO</name>
<dbReference type="AlphaFoldDB" id="A0A916JP34"/>
<evidence type="ECO:0000313" key="1">
    <source>
        <dbReference type="EMBL" id="CAG5084156.1"/>
    </source>
</evidence>
<evidence type="ECO:0000313" key="2">
    <source>
        <dbReference type="Proteomes" id="UP000683507"/>
    </source>
</evidence>
<organism evidence="1 2">
    <name type="scientific">Parvicella tangerina</name>
    <dbReference type="NCBI Taxonomy" id="2829795"/>
    <lineage>
        <taxon>Bacteria</taxon>
        <taxon>Pseudomonadati</taxon>
        <taxon>Bacteroidota</taxon>
        <taxon>Flavobacteriia</taxon>
        <taxon>Flavobacteriales</taxon>
        <taxon>Parvicellaceae</taxon>
        <taxon>Parvicella</taxon>
    </lineage>
</organism>
<dbReference type="Proteomes" id="UP000683507">
    <property type="component" value="Chromosome"/>
</dbReference>
<keyword evidence="2" id="KW-1185">Reference proteome</keyword>
<dbReference type="KEGG" id="ptan:CRYO30217_02392"/>
<dbReference type="Gene3D" id="3.90.930.1">
    <property type="match status" value="1"/>
</dbReference>
<proteinExistence type="predicted"/>
<protein>
    <submittedName>
        <fullName evidence="1">Uncharacterized protein</fullName>
    </submittedName>
</protein>
<dbReference type="RefSeq" id="WP_258542622.1">
    <property type="nucleotide sequence ID" value="NZ_OU015584.1"/>
</dbReference>
<sequence>MLILISHFNLNAQDFITQLPEGTFSPEPEEVEDYVEGITIYDLYSSYQQQPLIRNIENGAPAKGKIEDFYSNGFILHKGNYDDGVLTSFTNYYVNGAKERKFKGKKQGEGSLICYFINGYVKEVKNFNDYNVIESENYYNNGVLKEKIVLDEETLIPTLKVTKNNENTIITKIELIDADSLIYSKEVNRVGGGKMAYGRMVLDTNSGVIINEGPYYTYDRDGELTSEVIYAGGNVKEIKMEDREEAAIAYFSYEPGEDNTASSDGVNESFPDEGFEAKNATIIPENFVRFDKDQDAFISNKELDYAVNEFFEDESITLTQINGLVNFFFDQD</sequence>
<reference evidence="1" key="1">
    <citation type="submission" date="2021-04" db="EMBL/GenBank/DDBJ databases">
        <authorList>
            <person name="Rodrigo-Torres L."/>
            <person name="Arahal R. D."/>
            <person name="Lucena T."/>
        </authorList>
    </citation>
    <scope>NUCLEOTIDE SEQUENCE</scope>
    <source>
        <strain evidence="1">AS29M-1</strain>
    </source>
</reference>
<dbReference type="EMBL" id="OU015584">
    <property type="protein sequence ID" value="CAG5084156.1"/>
    <property type="molecule type" value="Genomic_DNA"/>
</dbReference>
<gene>
    <name evidence="1" type="ORF">CRYO30217_02392</name>
</gene>
<accession>A0A916JP34</accession>